<organism evidence="3 4">
    <name type="scientific">Acetobacter aceti</name>
    <dbReference type="NCBI Taxonomy" id="435"/>
    <lineage>
        <taxon>Bacteria</taxon>
        <taxon>Pseudomonadati</taxon>
        <taxon>Pseudomonadota</taxon>
        <taxon>Alphaproteobacteria</taxon>
        <taxon>Acetobacterales</taxon>
        <taxon>Acetobacteraceae</taxon>
        <taxon>Acetobacter</taxon>
        <taxon>Acetobacter subgen. Acetobacter</taxon>
    </lineage>
</organism>
<keyword evidence="3" id="KW-0808">Transferase</keyword>
<proteinExistence type="predicted"/>
<dbReference type="InterPro" id="IPR001296">
    <property type="entry name" value="Glyco_trans_1"/>
</dbReference>
<dbReference type="Pfam" id="PF13439">
    <property type="entry name" value="Glyco_transf_4"/>
    <property type="match status" value="1"/>
</dbReference>
<protein>
    <submittedName>
        <fullName evidence="3">Glycosyl transferase family 1</fullName>
    </submittedName>
</protein>
<dbReference type="PANTHER" id="PTHR45947:SF3">
    <property type="entry name" value="SULFOQUINOVOSYL TRANSFERASE SQD2"/>
    <property type="match status" value="1"/>
</dbReference>
<dbReference type="Proteomes" id="UP000515220">
    <property type="component" value="Chromosome"/>
</dbReference>
<dbReference type="RefSeq" id="WP_099348909.1">
    <property type="nucleotide sequence ID" value="NZ_AP023326.1"/>
</dbReference>
<gene>
    <name evidence="3" type="ORF">AAJCM20276_09420</name>
</gene>
<dbReference type="InterPro" id="IPR050194">
    <property type="entry name" value="Glycosyltransferase_grp1"/>
</dbReference>
<dbReference type="PANTHER" id="PTHR45947">
    <property type="entry name" value="SULFOQUINOVOSYL TRANSFERASE SQD2"/>
    <property type="match status" value="1"/>
</dbReference>
<feature type="domain" description="Glycosyl transferase family 1" evidence="1">
    <location>
        <begin position="193"/>
        <end position="342"/>
    </location>
</feature>
<dbReference type="SUPFAM" id="SSF53756">
    <property type="entry name" value="UDP-Glycosyltransferase/glycogen phosphorylase"/>
    <property type="match status" value="1"/>
</dbReference>
<accession>A0A6S6PEZ6</accession>
<dbReference type="GO" id="GO:0016757">
    <property type="term" value="F:glycosyltransferase activity"/>
    <property type="evidence" value="ECO:0007669"/>
    <property type="project" value="InterPro"/>
</dbReference>
<sequence>MTSSRKIVHVVVAGAIGGAERLLVDLATRPAESEATHAVALMTPNPALRAMLAGHGIRIRDKGVIRADPLSYLWRAFGPRDVKWLENVLHEEKADIVHVHTYASHIIGVRAARRLGLPVLRTEHGVQHYTDASCALYRNWALRHTDSVVAVSDYVRRFVATRLPVMRKHLHVIRNGVDTRYFTPVPPLSAKAPLTLALVCRLEPWKGAHLLIQAVARVPGVYLKIAGDGSARPALEKLATSLNVRDRVIFLGYQPDPRPVLASCHLAVNTSLDEPLGLSVMEALSMGRPVLAFRGGGIPEIVQDGRTGWLLEHRTVQEIVIQISLLVSSRNTIACMGRNARAFIEDQGRVETMCQGYARAYAALNSSMRS</sequence>
<dbReference type="Gene3D" id="3.40.50.2000">
    <property type="entry name" value="Glycogen Phosphorylase B"/>
    <property type="match status" value="2"/>
</dbReference>
<dbReference type="AlphaFoldDB" id="A0A6S6PEZ6"/>
<reference evidence="3 4" key="1">
    <citation type="submission" date="2020-07" db="EMBL/GenBank/DDBJ databases">
        <title>Complete Genome Sequence of an acetic acid bacterium, Acetobacter aceti JCM20276.</title>
        <authorList>
            <person name="Hirose Y."/>
            <person name="Mihara H."/>
        </authorList>
    </citation>
    <scope>NUCLEOTIDE SEQUENCE [LARGE SCALE GENOMIC DNA]</scope>
    <source>
        <strain evidence="3 4">JCM20276</strain>
    </source>
</reference>
<dbReference type="Pfam" id="PF00534">
    <property type="entry name" value="Glycos_transf_1"/>
    <property type="match status" value="1"/>
</dbReference>
<name>A0A6S6PEZ6_ACEAC</name>
<feature type="domain" description="Glycosyltransferase subfamily 4-like N-terminal" evidence="2">
    <location>
        <begin position="16"/>
        <end position="180"/>
    </location>
</feature>
<dbReference type="EMBL" id="AP023326">
    <property type="protein sequence ID" value="BCI66318.1"/>
    <property type="molecule type" value="Genomic_DNA"/>
</dbReference>
<dbReference type="CDD" id="cd03801">
    <property type="entry name" value="GT4_PimA-like"/>
    <property type="match status" value="1"/>
</dbReference>
<evidence type="ECO:0000259" key="1">
    <source>
        <dbReference type="Pfam" id="PF00534"/>
    </source>
</evidence>
<evidence type="ECO:0000313" key="3">
    <source>
        <dbReference type="EMBL" id="BCI66318.1"/>
    </source>
</evidence>
<evidence type="ECO:0000313" key="4">
    <source>
        <dbReference type="Proteomes" id="UP000515220"/>
    </source>
</evidence>
<dbReference type="InterPro" id="IPR028098">
    <property type="entry name" value="Glyco_trans_4-like_N"/>
</dbReference>
<evidence type="ECO:0000259" key="2">
    <source>
        <dbReference type="Pfam" id="PF13439"/>
    </source>
</evidence>